<dbReference type="Proteomes" id="UP000499080">
    <property type="component" value="Unassembled WGS sequence"/>
</dbReference>
<keyword evidence="1" id="KW-1133">Transmembrane helix</keyword>
<accession>A0A4Y2AVW4</accession>
<keyword evidence="1" id="KW-0472">Membrane</keyword>
<feature type="non-terminal residue" evidence="2">
    <location>
        <position position="1"/>
    </location>
</feature>
<gene>
    <name evidence="2" type="ORF">AVEN_218224_1</name>
</gene>
<evidence type="ECO:0000313" key="3">
    <source>
        <dbReference type="Proteomes" id="UP000499080"/>
    </source>
</evidence>
<keyword evidence="1" id="KW-0812">Transmembrane</keyword>
<evidence type="ECO:0000313" key="2">
    <source>
        <dbReference type="EMBL" id="GBL83853.1"/>
    </source>
</evidence>
<dbReference type="AlphaFoldDB" id="A0A4Y2AVW4"/>
<protein>
    <submittedName>
        <fullName evidence="2">Uncharacterized protein</fullName>
    </submittedName>
</protein>
<evidence type="ECO:0000256" key="1">
    <source>
        <dbReference type="SAM" id="Phobius"/>
    </source>
</evidence>
<dbReference type="EMBL" id="BGPR01081655">
    <property type="protein sequence ID" value="GBL83853.1"/>
    <property type="molecule type" value="Genomic_DNA"/>
</dbReference>
<comment type="caution">
    <text evidence="2">The sequence shown here is derived from an EMBL/GenBank/DDBJ whole genome shotgun (WGS) entry which is preliminary data.</text>
</comment>
<reference evidence="2 3" key="1">
    <citation type="journal article" date="2019" name="Sci. Rep.">
        <title>Orb-weaving spider Araneus ventricosus genome elucidates the spidroin gene catalogue.</title>
        <authorList>
            <person name="Kono N."/>
            <person name="Nakamura H."/>
            <person name="Ohtoshi R."/>
            <person name="Moran D.A.P."/>
            <person name="Shinohara A."/>
            <person name="Yoshida Y."/>
            <person name="Fujiwara M."/>
            <person name="Mori M."/>
            <person name="Tomita M."/>
            <person name="Arakawa K."/>
        </authorList>
    </citation>
    <scope>NUCLEOTIDE SEQUENCE [LARGE SCALE GENOMIC DNA]</scope>
</reference>
<name>A0A4Y2AVW4_ARAVE</name>
<feature type="transmembrane region" description="Helical" evidence="1">
    <location>
        <begin position="209"/>
        <end position="231"/>
    </location>
</feature>
<organism evidence="2 3">
    <name type="scientific">Araneus ventricosus</name>
    <name type="common">Orbweaver spider</name>
    <name type="synonym">Epeira ventricosa</name>
    <dbReference type="NCBI Taxonomy" id="182803"/>
    <lineage>
        <taxon>Eukaryota</taxon>
        <taxon>Metazoa</taxon>
        <taxon>Ecdysozoa</taxon>
        <taxon>Arthropoda</taxon>
        <taxon>Chelicerata</taxon>
        <taxon>Arachnida</taxon>
        <taxon>Araneae</taxon>
        <taxon>Araneomorphae</taxon>
        <taxon>Entelegynae</taxon>
        <taxon>Araneoidea</taxon>
        <taxon>Araneidae</taxon>
        <taxon>Araneus</taxon>
    </lineage>
</organism>
<keyword evidence="3" id="KW-1185">Reference proteome</keyword>
<sequence>DSFSSIPWQNVSLNIDKNYAINRQFSLADLKIGDMIAKGCNAAVYSACFQQPKSTNTNRHGAKTVFYLMVLWCLDYRSCTFPPMNQLTNYFDAVSSVAQNNQGCARGLVRGPCPTSKLQSPFILKILKILQCNLATRVKLDQLLKMAEANNVQAIALQLSKLKIKTILKYRGYNIYRKGRPTKGGGGLAFFVQDINYKSIDTPVDGNPYGFSIFIILLIKNSCLFVSLIIWTKTLLSSETLTPNILHGNAPVITIDA</sequence>
<proteinExistence type="predicted"/>